<sequence>GDAISQKSSGGIRLEFRGSEATCESTNWDMKKKVERDGNGWIHSRWIEHLQM</sequence>
<comment type="caution">
    <text evidence="1">The sequence shown here is derived from an EMBL/GenBank/DDBJ whole genome shotgun (WGS) entry which is preliminary data.</text>
</comment>
<organism evidence="1 2">
    <name type="scientific">Funneliformis mosseae</name>
    <name type="common">Endomycorrhizal fungus</name>
    <name type="synonym">Glomus mosseae</name>
    <dbReference type="NCBI Taxonomy" id="27381"/>
    <lineage>
        <taxon>Eukaryota</taxon>
        <taxon>Fungi</taxon>
        <taxon>Fungi incertae sedis</taxon>
        <taxon>Mucoromycota</taxon>
        <taxon>Glomeromycotina</taxon>
        <taxon>Glomeromycetes</taxon>
        <taxon>Glomerales</taxon>
        <taxon>Glomeraceae</taxon>
        <taxon>Funneliformis</taxon>
    </lineage>
</organism>
<accession>A0A9N9NFG4</accession>
<gene>
    <name evidence="1" type="ORF">FMOSSE_LOCUS15549</name>
</gene>
<feature type="non-terminal residue" evidence="1">
    <location>
        <position position="52"/>
    </location>
</feature>
<dbReference type="Proteomes" id="UP000789375">
    <property type="component" value="Unassembled WGS sequence"/>
</dbReference>
<evidence type="ECO:0000313" key="2">
    <source>
        <dbReference type="Proteomes" id="UP000789375"/>
    </source>
</evidence>
<reference evidence="1" key="1">
    <citation type="submission" date="2021-06" db="EMBL/GenBank/DDBJ databases">
        <authorList>
            <person name="Kallberg Y."/>
            <person name="Tangrot J."/>
            <person name="Rosling A."/>
        </authorList>
    </citation>
    <scope>NUCLEOTIDE SEQUENCE</scope>
    <source>
        <strain evidence="1">87-6 pot B 2015</strain>
    </source>
</reference>
<protein>
    <submittedName>
        <fullName evidence="1">11239_t:CDS:1</fullName>
    </submittedName>
</protein>
<keyword evidence="2" id="KW-1185">Reference proteome</keyword>
<evidence type="ECO:0000313" key="1">
    <source>
        <dbReference type="EMBL" id="CAG8728992.1"/>
    </source>
</evidence>
<dbReference type="AlphaFoldDB" id="A0A9N9NFG4"/>
<dbReference type="EMBL" id="CAJVPP010016226">
    <property type="protein sequence ID" value="CAG8728992.1"/>
    <property type="molecule type" value="Genomic_DNA"/>
</dbReference>
<proteinExistence type="predicted"/>
<name>A0A9N9NFG4_FUNMO</name>